<name>A0ABT5A6W6_9CYAN</name>
<dbReference type="RefSeq" id="WP_271805785.1">
    <property type="nucleotide sequence ID" value="NZ_JAQMTU010000083.1"/>
</dbReference>
<dbReference type="EMBL" id="JAQMTU010000083">
    <property type="protein sequence ID" value="MDB9487690.1"/>
    <property type="molecule type" value="Genomic_DNA"/>
</dbReference>
<proteinExistence type="predicted"/>
<gene>
    <name evidence="1" type="ORF">PN492_14230</name>
</gene>
<keyword evidence="2" id="KW-1185">Reference proteome</keyword>
<reference evidence="1 2" key="1">
    <citation type="submission" date="2023-01" db="EMBL/GenBank/DDBJ databases">
        <title>Genomes from the Australian National Cyanobacteria Reference Collection.</title>
        <authorList>
            <person name="Willis A."/>
            <person name="Lee E.M.F."/>
        </authorList>
    </citation>
    <scope>NUCLEOTIDE SEQUENCE [LARGE SCALE GENOMIC DNA]</scope>
    <source>
        <strain evidence="1 2">CS-537/01</strain>
    </source>
</reference>
<accession>A0ABT5A6W6</accession>
<protein>
    <submittedName>
        <fullName evidence="1">Uncharacterized protein</fullName>
    </submittedName>
</protein>
<dbReference type="Gene3D" id="2.150.10.10">
    <property type="entry name" value="Serralysin-like metalloprotease, C-terminal"/>
    <property type="match status" value="1"/>
</dbReference>
<evidence type="ECO:0000313" key="2">
    <source>
        <dbReference type="Proteomes" id="UP001212123"/>
    </source>
</evidence>
<dbReference type="Proteomes" id="UP001212123">
    <property type="component" value="Unassembled WGS sequence"/>
</dbReference>
<sequence length="68" mass="7404">MVSGQWSVVSGQWLVVSGQWSVVSGQLSVVSGQLSMVSCQWSGKYFVLSCTTVLCTHVPILTRKYFCG</sequence>
<evidence type="ECO:0000313" key="1">
    <source>
        <dbReference type="EMBL" id="MDB9487690.1"/>
    </source>
</evidence>
<dbReference type="InterPro" id="IPR011049">
    <property type="entry name" value="Serralysin-like_metalloprot_C"/>
</dbReference>
<comment type="caution">
    <text evidence="1">The sequence shown here is derived from an EMBL/GenBank/DDBJ whole genome shotgun (WGS) entry which is preliminary data.</text>
</comment>
<organism evidence="1 2">
    <name type="scientific">Dolichospermum circinale CS-537/01</name>
    <dbReference type="NCBI Taxonomy" id="3021739"/>
    <lineage>
        <taxon>Bacteria</taxon>
        <taxon>Bacillati</taxon>
        <taxon>Cyanobacteriota</taxon>
        <taxon>Cyanophyceae</taxon>
        <taxon>Nostocales</taxon>
        <taxon>Aphanizomenonaceae</taxon>
        <taxon>Dolichospermum</taxon>
        <taxon>Dolichospermum circinale</taxon>
    </lineage>
</organism>